<dbReference type="Pfam" id="PF00009">
    <property type="entry name" value="GTP_EFTU"/>
    <property type="match status" value="1"/>
</dbReference>
<dbReference type="InterPro" id="IPR009000">
    <property type="entry name" value="Transl_B-barrel_sf"/>
</dbReference>
<evidence type="ECO:0000256" key="2">
    <source>
        <dbReference type="ARBA" id="ARBA00035722"/>
    </source>
</evidence>
<dbReference type="InterPro" id="IPR000640">
    <property type="entry name" value="EFG_V-like"/>
</dbReference>
<dbReference type="Proteomes" id="UP000751518">
    <property type="component" value="Unassembled WGS sequence"/>
</dbReference>
<dbReference type="InterPro" id="IPR031157">
    <property type="entry name" value="G_TR_CS"/>
</dbReference>
<dbReference type="PROSITE" id="PS00301">
    <property type="entry name" value="G_TR_1"/>
    <property type="match status" value="1"/>
</dbReference>
<dbReference type="FunFam" id="2.40.50.250:FF:000001">
    <property type="entry name" value="GTP-binding protein TypA"/>
    <property type="match status" value="1"/>
</dbReference>
<dbReference type="InterPro" id="IPR027417">
    <property type="entry name" value="P-loop_NTPase"/>
</dbReference>
<dbReference type="SUPFAM" id="SSF50447">
    <property type="entry name" value="Translation proteins"/>
    <property type="match status" value="1"/>
</dbReference>
<dbReference type="InterPro" id="IPR047042">
    <property type="entry name" value="BipA_II"/>
</dbReference>
<evidence type="ECO:0000313" key="4">
    <source>
        <dbReference type="EMBL" id="MCA9392408.1"/>
    </source>
</evidence>
<dbReference type="InterPro" id="IPR000795">
    <property type="entry name" value="T_Tr_GTP-bd_dom"/>
</dbReference>
<evidence type="ECO:0000256" key="1">
    <source>
        <dbReference type="ARBA" id="ARBA00023134"/>
    </source>
</evidence>
<dbReference type="NCBIfam" id="TIGR00231">
    <property type="entry name" value="small_GTP"/>
    <property type="match status" value="1"/>
</dbReference>
<feature type="domain" description="Tr-type G" evidence="3">
    <location>
        <begin position="5"/>
        <end position="205"/>
    </location>
</feature>
<dbReference type="InterPro" id="IPR006298">
    <property type="entry name" value="BipA"/>
</dbReference>
<dbReference type="InterPro" id="IPR035647">
    <property type="entry name" value="EFG_III/V"/>
</dbReference>
<reference evidence="4" key="1">
    <citation type="submission" date="2020-04" db="EMBL/GenBank/DDBJ databases">
        <authorList>
            <person name="Zhang T."/>
        </authorList>
    </citation>
    <scope>NUCLEOTIDE SEQUENCE</scope>
    <source>
        <strain evidence="4">HKST-UBA03</strain>
    </source>
</reference>
<dbReference type="Gene3D" id="3.40.50.300">
    <property type="entry name" value="P-loop containing nucleotide triphosphate hydrolases"/>
    <property type="match status" value="1"/>
</dbReference>
<dbReference type="GO" id="GO:0005829">
    <property type="term" value="C:cytosol"/>
    <property type="evidence" value="ECO:0007669"/>
    <property type="project" value="TreeGrafter"/>
</dbReference>
<dbReference type="GO" id="GO:0003924">
    <property type="term" value="F:GTPase activity"/>
    <property type="evidence" value="ECO:0007669"/>
    <property type="project" value="InterPro"/>
</dbReference>
<dbReference type="EMBL" id="JAGQKZ010000049">
    <property type="protein sequence ID" value="MCA9392408.1"/>
    <property type="molecule type" value="Genomic_DNA"/>
</dbReference>
<dbReference type="PROSITE" id="PS51722">
    <property type="entry name" value="G_TR_2"/>
    <property type="match status" value="1"/>
</dbReference>
<gene>
    <name evidence="4" type="primary">typA</name>
    <name evidence="4" type="ORF">KC614_04400</name>
</gene>
<protein>
    <recommendedName>
        <fullName evidence="2">50S ribosomal subunit assembly factor BipA</fullName>
    </recommendedName>
</protein>
<dbReference type="GO" id="GO:1990904">
    <property type="term" value="C:ribonucleoprotein complex"/>
    <property type="evidence" value="ECO:0007669"/>
    <property type="project" value="TreeGrafter"/>
</dbReference>
<dbReference type="AlphaFoldDB" id="A0A955LL03"/>
<organism evidence="4 5">
    <name type="scientific">candidate division WWE3 bacterium</name>
    <dbReference type="NCBI Taxonomy" id="2053526"/>
    <lineage>
        <taxon>Bacteria</taxon>
        <taxon>Katanobacteria</taxon>
    </lineage>
</organism>
<dbReference type="CDD" id="cd01891">
    <property type="entry name" value="TypA_BipA"/>
    <property type="match status" value="1"/>
</dbReference>
<dbReference type="PANTHER" id="PTHR42908">
    <property type="entry name" value="TRANSLATION ELONGATION FACTOR-RELATED"/>
    <property type="match status" value="1"/>
</dbReference>
<evidence type="ECO:0000259" key="3">
    <source>
        <dbReference type="PROSITE" id="PS51722"/>
    </source>
</evidence>
<comment type="caution">
    <text evidence="4">The sequence shown here is derived from an EMBL/GenBank/DDBJ whole genome shotgun (WGS) entry which is preliminary data.</text>
</comment>
<dbReference type="InterPro" id="IPR042116">
    <property type="entry name" value="TypA/BipA_C"/>
</dbReference>
<dbReference type="PRINTS" id="PR00315">
    <property type="entry name" value="ELONGATNFCT"/>
</dbReference>
<keyword evidence="1" id="KW-0342">GTP-binding</keyword>
<sequence>MVTTDKIRNVAVIAHVDHGKTTLIDALLKQTHVFRDNQQEMQQQQILDSNDLERERGITILAKNCAVEYEGVHINIIDTPGHADFSGEVERTLSMADGALLIIDAQEGPMPQTRFVLKKALELNLKIIVVINKVDKQFARVPEVIAKTQDLFLELATSDEHLDFPILYAIAREGVVSDRFPIDDNAERSVRPLLTSILKEIPAPKSSSEGVFKMIVSSLDYNTHLGRIVIGRIHQGKLKLRDKVILANDPMKSYTIERIMIPHGLSRTEVDEAGAGEIVAIPGISEGHIGFTLTNPSDQTALPAIAVSEPTLHMYIGPNTSPFSGKEGEFTTSRQIEARLLRELETNLSLRFEKLDNGNFQISGRGELHLAVLLETMRREGYEIEVGKPEVIIKEIDGKKMEPYEEVDIIVAKEHVGVINQELGKRYAELIKMEPLNEAEFEFLYKMPSRNLIGLRSLLLTLTRGTIIMNSQFIDYEPMGQTLPKLRLGALIAESTGDALAYGLNGAQQRGITFVEPGTAVYEGMIIGQNSNEHDIPINICKGKKLTNMRSSTADTMVQLVPPVKLSLEQSLDFLEPDELLEITPKNIRLRKKHLSDLDRRRARRDA</sequence>
<dbReference type="SUPFAM" id="SSF52540">
    <property type="entry name" value="P-loop containing nucleoside triphosphate hydrolases"/>
    <property type="match status" value="1"/>
</dbReference>
<dbReference type="InterPro" id="IPR004161">
    <property type="entry name" value="EFTu-like_2"/>
</dbReference>
<name>A0A955LL03_UNCKA</name>
<dbReference type="Gene3D" id="2.40.50.250">
    <property type="entry name" value="bipa protein"/>
    <property type="match status" value="1"/>
</dbReference>
<dbReference type="InterPro" id="IPR005225">
    <property type="entry name" value="Small_GTP-bd"/>
</dbReference>
<dbReference type="InterPro" id="IPR047041">
    <property type="entry name" value="BipA_GTP-bd_dom"/>
</dbReference>
<dbReference type="CDD" id="cd03691">
    <property type="entry name" value="BipA_TypA_II"/>
    <property type="match status" value="1"/>
</dbReference>
<proteinExistence type="predicted"/>
<accession>A0A955LL03</accession>
<dbReference type="Pfam" id="PF21018">
    <property type="entry name" value="BipA_C"/>
    <property type="match status" value="1"/>
</dbReference>
<keyword evidence="1" id="KW-0547">Nucleotide-binding</keyword>
<dbReference type="InterPro" id="IPR048876">
    <property type="entry name" value="BipA_C"/>
</dbReference>
<dbReference type="PANTHER" id="PTHR42908:SF8">
    <property type="entry name" value="TR-TYPE G DOMAIN-CONTAINING PROTEIN"/>
    <property type="match status" value="1"/>
</dbReference>
<evidence type="ECO:0000313" key="5">
    <source>
        <dbReference type="Proteomes" id="UP000751518"/>
    </source>
</evidence>
<reference evidence="4" key="2">
    <citation type="journal article" date="2021" name="Microbiome">
        <title>Successional dynamics and alternative stable states in a saline activated sludge microbial community over 9 years.</title>
        <authorList>
            <person name="Wang Y."/>
            <person name="Ye J."/>
            <person name="Ju F."/>
            <person name="Liu L."/>
            <person name="Boyd J.A."/>
            <person name="Deng Y."/>
            <person name="Parks D.H."/>
            <person name="Jiang X."/>
            <person name="Yin X."/>
            <person name="Woodcroft B.J."/>
            <person name="Tyson G.W."/>
            <person name="Hugenholtz P."/>
            <person name="Polz M.F."/>
            <person name="Zhang T."/>
        </authorList>
    </citation>
    <scope>NUCLEOTIDE SEQUENCE</scope>
    <source>
        <strain evidence="4">HKST-UBA03</strain>
    </source>
</reference>
<dbReference type="FunFam" id="3.30.70.240:FF:000002">
    <property type="entry name" value="GTP-binding protein TypA"/>
    <property type="match status" value="1"/>
</dbReference>
<dbReference type="Gene3D" id="2.40.30.10">
    <property type="entry name" value="Translation factors"/>
    <property type="match status" value="1"/>
</dbReference>
<dbReference type="Pfam" id="PF00679">
    <property type="entry name" value="EFG_C"/>
    <property type="match status" value="1"/>
</dbReference>
<dbReference type="Gene3D" id="3.30.70.240">
    <property type="match status" value="1"/>
</dbReference>
<dbReference type="FunFam" id="3.40.50.300:FF:000055">
    <property type="entry name" value="GTP-binding protein TypA"/>
    <property type="match status" value="1"/>
</dbReference>
<dbReference type="Pfam" id="PF03144">
    <property type="entry name" value="GTP_EFTU_D2"/>
    <property type="match status" value="1"/>
</dbReference>
<dbReference type="SUPFAM" id="SSF54980">
    <property type="entry name" value="EF-G C-terminal domain-like"/>
    <property type="match status" value="2"/>
</dbReference>
<dbReference type="GO" id="GO:0005525">
    <property type="term" value="F:GTP binding"/>
    <property type="evidence" value="ECO:0007669"/>
    <property type="project" value="UniProtKB-KW"/>
</dbReference>
<dbReference type="Gene3D" id="3.30.70.870">
    <property type="entry name" value="Elongation Factor G (Translational Gtpase), domain 3"/>
    <property type="match status" value="1"/>
</dbReference>
<dbReference type="NCBIfam" id="TIGR01394">
    <property type="entry name" value="TypA_BipA"/>
    <property type="match status" value="1"/>
</dbReference>